<feature type="compositionally biased region" description="Low complexity" evidence="1">
    <location>
        <begin position="203"/>
        <end position="216"/>
    </location>
</feature>
<protein>
    <submittedName>
        <fullName evidence="4">LysM peptidoglycan-binding domain-containing protein</fullName>
    </submittedName>
</protein>
<feature type="compositionally biased region" description="Low complexity" evidence="1">
    <location>
        <begin position="439"/>
        <end position="456"/>
    </location>
</feature>
<feature type="region of interest" description="Disordered" evidence="1">
    <location>
        <begin position="416"/>
        <end position="456"/>
    </location>
</feature>
<organism evidence="4 5">
    <name type="scientific">Hoeflea prorocentri</name>
    <dbReference type="NCBI Taxonomy" id="1922333"/>
    <lineage>
        <taxon>Bacteria</taxon>
        <taxon>Pseudomonadati</taxon>
        <taxon>Pseudomonadota</taxon>
        <taxon>Alphaproteobacteria</taxon>
        <taxon>Hyphomicrobiales</taxon>
        <taxon>Rhizobiaceae</taxon>
        <taxon>Hoeflea</taxon>
    </lineage>
</organism>
<comment type="caution">
    <text evidence="4">The sequence shown here is derived from an EMBL/GenBank/DDBJ whole genome shotgun (WGS) entry which is preliminary data.</text>
</comment>
<dbReference type="RefSeq" id="WP_267990674.1">
    <property type="nucleotide sequence ID" value="NZ_JAPJZI010000001.1"/>
</dbReference>
<evidence type="ECO:0000313" key="5">
    <source>
        <dbReference type="Proteomes" id="UP001151234"/>
    </source>
</evidence>
<evidence type="ECO:0000259" key="3">
    <source>
        <dbReference type="PROSITE" id="PS51782"/>
    </source>
</evidence>
<evidence type="ECO:0000256" key="2">
    <source>
        <dbReference type="SAM" id="Phobius"/>
    </source>
</evidence>
<name>A0A9X3UIS2_9HYPH</name>
<feature type="region of interest" description="Disordered" evidence="1">
    <location>
        <begin position="34"/>
        <end position="85"/>
    </location>
</feature>
<keyword evidence="2" id="KW-0472">Membrane</keyword>
<dbReference type="SMART" id="SM00257">
    <property type="entry name" value="LysM"/>
    <property type="match status" value="1"/>
</dbReference>
<dbReference type="Gene3D" id="3.10.350.10">
    <property type="entry name" value="LysM domain"/>
    <property type="match status" value="1"/>
</dbReference>
<keyword evidence="5" id="KW-1185">Reference proteome</keyword>
<dbReference type="Proteomes" id="UP001151234">
    <property type="component" value="Unassembled WGS sequence"/>
</dbReference>
<dbReference type="PROSITE" id="PS50890">
    <property type="entry name" value="PUA"/>
    <property type="match status" value="1"/>
</dbReference>
<proteinExistence type="predicted"/>
<dbReference type="InterPro" id="IPR036779">
    <property type="entry name" value="LysM_dom_sf"/>
</dbReference>
<feature type="compositionally biased region" description="Low complexity" evidence="1">
    <location>
        <begin position="253"/>
        <end position="274"/>
    </location>
</feature>
<accession>A0A9X3UIS2</accession>
<sequence length="604" mass="62021">MNKNKSLVWALVGLVIIILVGVYVYQTDPFAEPQQTATEEQAPAGTDKTAEKSDDATEEPAESAGTQAAPEVDEASDSAKAEQAPTFDVVRVEPDGSTLVAGQAVPGTKVQIVNNGQVIAEADAGASGDFVAVVEDALKPGDHEIVLRSLGSDETAAQSEEVATISVPEDEPTELLVMVTKPGEASRILTKPEGQPEAKAEAEVAAAQPAETAVQEDANSEPAADAAMTKPAQEEGQETASASTGSNEQSADETATQAAASEPAASSEGTAEGSKVASAEADTGKEEAVDQAAAPASDGEEKVAMASAEPDQKSEAVVAVEPALRIDAVEIEGGRMFVAGSATPGAEVSVFANGEPLGTSRVSPTGRFLVEADKDIAVGDHTISADLTMRGNVAPAMRVAVPFTRPEGELVAAVAAAETATSSTDEKQTDTAGTASETQAAQTPAKSADAAADMSAKAEIEPVQNAGAGGQAATAEQTGDTVADVKPEAVVEQGSADDSAASASVDEPAENVEVAAAPAEDETETVVQAALEPRDSSVIIRRGDTLWQISRRIYGRGVRYTTIYLANADQIKNPDMIEPGQIFAVPDEPLDNAEELHRERIRAR</sequence>
<dbReference type="PANTHER" id="PTHR34700">
    <property type="entry name" value="POTASSIUM BINDING PROTEIN KBP"/>
    <property type="match status" value="1"/>
</dbReference>
<evidence type="ECO:0000256" key="1">
    <source>
        <dbReference type="SAM" id="MobiDB-lite"/>
    </source>
</evidence>
<keyword evidence="2" id="KW-1133">Transmembrane helix</keyword>
<feature type="compositionally biased region" description="Polar residues" evidence="1">
    <location>
        <begin position="238"/>
        <end position="249"/>
    </location>
</feature>
<feature type="region of interest" description="Disordered" evidence="1">
    <location>
        <begin position="182"/>
        <end position="315"/>
    </location>
</feature>
<gene>
    <name evidence="4" type="ORF">OQ273_11655</name>
</gene>
<dbReference type="PROSITE" id="PS51782">
    <property type="entry name" value="LYSM"/>
    <property type="match status" value="1"/>
</dbReference>
<dbReference type="AlphaFoldDB" id="A0A9X3UIS2"/>
<dbReference type="InterPro" id="IPR052196">
    <property type="entry name" value="Bact_Kbp"/>
</dbReference>
<reference evidence="4" key="1">
    <citation type="submission" date="2022-11" db="EMBL/GenBank/DDBJ databases">
        <title>Draft genome sequence of Hoeflea poritis E7-10 and Hoeflea prorocentri PM5-8, separated from scleractinian coral Porites lutea and marine dinoflagellate.</title>
        <authorList>
            <person name="Zhang G."/>
            <person name="Wei Q."/>
            <person name="Cai L."/>
        </authorList>
    </citation>
    <scope>NUCLEOTIDE SEQUENCE</scope>
    <source>
        <strain evidence="4">PM5-8</strain>
    </source>
</reference>
<feature type="domain" description="LysM" evidence="3">
    <location>
        <begin position="536"/>
        <end position="585"/>
    </location>
</feature>
<dbReference type="EMBL" id="JAPJZI010000001">
    <property type="protein sequence ID" value="MDA5399229.1"/>
    <property type="molecule type" value="Genomic_DNA"/>
</dbReference>
<dbReference type="InterPro" id="IPR018392">
    <property type="entry name" value="LysM"/>
</dbReference>
<feature type="transmembrane region" description="Helical" evidence="2">
    <location>
        <begin position="7"/>
        <end position="25"/>
    </location>
</feature>
<evidence type="ECO:0000313" key="4">
    <source>
        <dbReference type="EMBL" id="MDA5399229.1"/>
    </source>
</evidence>
<keyword evidence="2" id="KW-0812">Transmembrane</keyword>
<dbReference type="PANTHER" id="PTHR34700:SF4">
    <property type="entry name" value="PHAGE-LIKE ELEMENT PBSX PROTEIN XKDP"/>
    <property type="match status" value="1"/>
</dbReference>
<dbReference type="Pfam" id="PF01476">
    <property type="entry name" value="LysM"/>
    <property type="match status" value="1"/>
</dbReference>
<dbReference type="CDD" id="cd00118">
    <property type="entry name" value="LysM"/>
    <property type="match status" value="1"/>
</dbReference>